<comment type="caution">
    <text evidence="11">The sequence shown here is derived from an EMBL/GenBank/DDBJ whole genome shotgun (WGS) entry which is preliminary data.</text>
</comment>
<keyword evidence="4" id="KW-0531">Neurotransmitter degradation</keyword>
<evidence type="ECO:0000313" key="11">
    <source>
        <dbReference type="EMBL" id="GFQ64314.1"/>
    </source>
</evidence>
<evidence type="ECO:0000313" key="12">
    <source>
        <dbReference type="Proteomes" id="UP000887116"/>
    </source>
</evidence>
<evidence type="ECO:0000256" key="2">
    <source>
        <dbReference type="ARBA" id="ARBA00022487"/>
    </source>
</evidence>
<dbReference type="InterPro" id="IPR019819">
    <property type="entry name" value="Carboxylesterase_B_CS"/>
</dbReference>
<dbReference type="InterPro" id="IPR019826">
    <property type="entry name" value="Carboxylesterase_B_AS"/>
</dbReference>
<keyword evidence="3 9" id="KW-0378">Hydrolase</keyword>
<dbReference type="PROSITE" id="PS00941">
    <property type="entry name" value="CARBOXYLESTERASE_B_2"/>
    <property type="match status" value="1"/>
</dbReference>
<dbReference type="SUPFAM" id="SSF53474">
    <property type="entry name" value="alpha/beta-Hydrolases"/>
    <property type="match status" value="1"/>
</dbReference>
<dbReference type="EMBL" id="BMAO01019991">
    <property type="protein sequence ID" value="GFQ64314.1"/>
    <property type="molecule type" value="Genomic_DNA"/>
</dbReference>
<dbReference type="Pfam" id="PF00135">
    <property type="entry name" value="COesterase"/>
    <property type="match status" value="2"/>
</dbReference>
<dbReference type="GO" id="GO:0003990">
    <property type="term" value="F:acetylcholinesterase activity"/>
    <property type="evidence" value="ECO:0007669"/>
    <property type="project" value="UniProtKB-EC"/>
</dbReference>
<protein>
    <recommendedName>
        <fullName evidence="9">Carboxylic ester hydrolase</fullName>
        <ecNumber evidence="9">3.1.1.-</ecNumber>
    </recommendedName>
</protein>
<dbReference type="EC" id="3.1.1.-" evidence="9"/>
<name>A0A8X6GCR2_TRICU</name>
<comment type="similarity">
    <text evidence="1 9">Belongs to the type-B carboxylesterase/lipase family.</text>
</comment>
<feature type="domain" description="Carboxylesterase type B" evidence="10">
    <location>
        <begin position="179"/>
        <end position="519"/>
    </location>
</feature>
<keyword evidence="12" id="KW-1185">Reference proteome</keyword>
<dbReference type="Gene3D" id="3.40.50.1820">
    <property type="entry name" value="alpha/beta hydrolase"/>
    <property type="match status" value="1"/>
</dbReference>
<feature type="active site" description="Charge relay system" evidence="8">
    <location>
        <position position="453"/>
    </location>
</feature>
<dbReference type="GO" id="GO:0006581">
    <property type="term" value="P:acetylcholine catabolic process"/>
    <property type="evidence" value="ECO:0007669"/>
    <property type="project" value="TreeGrafter"/>
</dbReference>
<dbReference type="PRINTS" id="PR00878">
    <property type="entry name" value="CHOLNESTRASE"/>
</dbReference>
<gene>
    <name evidence="11" type="ORF">TNCT_90381</name>
</gene>
<dbReference type="GO" id="GO:0005886">
    <property type="term" value="C:plasma membrane"/>
    <property type="evidence" value="ECO:0007669"/>
    <property type="project" value="TreeGrafter"/>
</dbReference>
<comment type="catalytic activity">
    <reaction evidence="7">
        <text>acetylcholine + H2O = choline + acetate + H(+)</text>
        <dbReference type="Rhea" id="RHEA:17561"/>
        <dbReference type="ChEBI" id="CHEBI:15354"/>
        <dbReference type="ChEBI" id="CHEBI:15355"/>
        <dbReference type="ChEBI" id="CHEBI:15377"/>
        <dbReference type="ChEBI" id="CHEBI:15378"/>
        <dbReference type="ChEBI" id="CHEBI:30089"/>
        <dbReference type="EC" id="3.1.1.7"/>
    </reaction>
</comment>
<organism evidence="11 12">
    <name type="scientific">Trichonephila clavata</name>
    <name type="common">Joro spider</name>
    <name type="synonym">Nephila clavata</name>
    <dbReference type="NCBI Taxonomy" id="2740835"/>
    <lineage>
        <taxon>Eukaryota</taxon>
        <taxon>Metazoa</taxon>
        <taxon>Ecdysozoa</taxon>
        <taxon>Arthropoda</taxon>
        <taxon>Chelicerata</taxon>
        <taxon>Arachnida</taxon>
        <taxon>Araneae</taxon>
        <taxon>Araneomorphae</taxon>
        <taxon>Entelegynae</taxon>
        <taxon>Araneoidea</taxon>
        <taxon>Nephilidae</taxon>
        <taxon>Trichonephila</taxon>
    </lineage>
</organism>
<dbReference type="InterPro" id="IPR029058">
    <property type="entry name" value="AB_hydrolase_fold"/>
</dbReference>
<dbReference type="AlphaFoldDB" id="A0A8X6GCR2"/>
<evidence type="ECO:0000256" key="5">
    <source>
        <dbReference type="ARBA" id="ARBA00023157"/>
    </source>
</evidence>
<accession>A0A8X6GCR2</accession>
<reference evidence="11" key="1">
    <citation type="submission" date="2020-07" db="EMBL/GenBank/DDBJ databases">
        <title>Multicomponent nature underlies the extraordinary mechanical properties of spider dragline silk.</title>
        <authorList>
            <person name="Kono N."/>
            <person name="Nakamura H."/>
            <person name="Mori M."/>
            <person name="Yoshida Y."/>
            <person name="Ohtoshi R."/>
            <person name="Malay A.D."/>
            <person name="Moran D.A.P."/>
            <person name="Tomita M."/>
            <person name="Numata K."/>
            <person name="Arakawa K."/>
        </authorList>
    </citation>
    <scope>NUCLEOTIDE SEQUENCE</scope>
</reference>
<dbReference type="Proteomes" id="UP000887116">
    <property type="component" value="Unassembled WGS sequence"/>
</dbReference>
<evidence type="ECO:0000256" key="9">
    <source>
        <dbReference type="RuleBase" id="RU361235"/>
    </source>
</evidence>
<dbReference type="InterPro" id="IPR002018">
    <property type="entry name" value="CarbesteraseB"/>
</dbReference>
<evidence type="ECO:0000256" key="3">
    <source>
        <dbReference type="ARBA" id="ARBA00022801"/>
    </source>
</evidence>
<feature type="active site" description="Charge relay system" evidence="8">
    <location>
        <position position="339"/>
    </location>
</feature>
<dbReference type="OrthoDB" id="408631at2759"/>
<keyword evidence="6" id="KW-0325">Glycoprotein</keyword>
<sequence length="541" mass="61007">MKFEILVSVLGFILGNLAVISGQDTNYDDEEFDIDWADSLSTYVQTPSGPIIGTTTQILAVYVKTFLGIPYARPPVGNLRFTKPIPVDPWGEALNATTMPLACIQYTTYPYPWYDFEPEKSEDCLYLNIWTPFDATPGTNKSVMFYIHGGESFGSNRKDIYDGRALSGLGDVIVNLQCGIWDILEALKWVRRNIEYFGGNPNQITLHGQSSGAIIISMLCVSPLTKGLFSKAILQSGSVIFIQANPTDHNLRVGQRIAKTVGCATNERNIQTDTESVVSCLRRKDGLYLARVLNSFNPASDISFFPQYGDELFPNPPYEEIKKGRFHQIPLLIGHNSNEGVTEVTSIPELFGFFGDNTPIINKTSAKFLLQNVFLGKSCSIDSVGNYYFNTIGDNDFFNVRQQLYAAYGDIVFVCPTTFFAERYAESNNTVFFYLFNHRPSISPWAPWTGTTHFDEVQFVFGQPIKDRARYTLHEFDLSMKIVKFWTNFAKFGTPIYLFPWPKYSSSNRTLIILDAGFNGIRRGTNPSMDSCNFLRNCFTF</sequence>
<dbReference type="GO" id="GO:0005615">
    <property type="term" value="C:extracellular space"/>
    <property type="evidence" value="ECO:0007669"/>
    <property type="project" value="TreeGrafter"/>
</dbReference>
<keyword evidence="5" id="KW-1015">Disulfide bond</keyword>
<evidence type="ECO:0000256" key="7">
    <source>
        <dbReference type="ARBA" id="ARBA00048484"/>
    </source>
</evidence>
<dbReference type="PANTHER" id="PTHR43918:SF4">
    <property type="entry name" value="CARBOXYLIC ESTER HYDROLASE"/>
    <property type="match status" value="1"/>
</dbReference>
<dbReference type="InterPro" id="IPR050654">
    <property type="entry name" value="AChE-related_enzymes"/>
</dbReference>
<evidence type="ECO:0000256" key="4">
    <source>
        <dbReference type="ARBA" id="ARBA00022867"/>
    </source>
</evidence>
<feature type="chain" id="PRO_5036516190" description="Carboxylic ester hydrolase" evidence="9">
    <location>
        <begin position="23"/>
        <end position="541"/>
    </location>
</feature>
<evidence type="ECO:0000259" key="10">
    <source>
        <dbReference type="Pfam" id="PF00135"/>
    </source>
</evidence>
<evidence type="ECO:0000256" key="1">
    <source>
        <dbReference type="ARBA" id="ARBA00005964"/>
    </source>
</evidence>
<feature type="active site" description="Acyl-ester intermediate" evidence="8">
    <location>
        <position position="210"/>
    </location>
</feature>
<dbReference type="PROSITE" id="PS00122">
    <property type="entry name" value="CARBOXYLESTERASE_B_1"/>
    <property type="match status" value="1"/>
</dbReference>
<dbReference type="PANTHER" id="PTHR43918">
    <property type="entry name" value="ACETYLCHOLINESTERASE"/>
    <property type="match status" value="1"/>
</dbReference>
<evidence type="ECO:0000256" key="8">
    <source>
        <dbReference type="PIRSR" id="PIRSR600997-1"/>
    </source>
</evidence>
<evidence type="ECO:0000256" key="6">
    <source>
        <dbReference type="ARBA" id="ARBA00023180"/>
    </source>
</evidence>
<feature type="domain" description="Carboxylesterase type B" evidence="10">
    <location>
        <begin position="42"/>
        <end position="174"/>
    </location>
</feature>
<dbReference type="InterPro" id="IPR000997">
    <property type="entry name" value="Cholinesterase"/>
</dbReference>
<keyword evidence="9" id="KW-0732">Signal</keyword>
<keyword evidence="2" id="KW-0719">Serine esterase</keyword>
<dbReference type="GO" id="GO:0019695">
    <property type="term" value="P:choline metabolic process"/>
    <property type="evidence" value="ECO:0007669"/>
    <property type="project" value="TreeGrafter"/>
</dbReference>
<feature type="signal peptide" evidence="9">
    <location>
        <begin position="1"/>
        <end position="22"/>
    </location>
</feature>
<proteinExistence type="inferred from homology"/>